<dbReference type="AlphaFoldDB" id="A0A3B3IKT0"/>
<reference evidence="1" key="3">
    <citation type="submission" date="2025-09" db="UniProtKB">
        <authorList>
            <consortium name="Ensembl"/>
        </authorList>
    </citation>
    <scope>IDENTIFICATION</scope>
    <source>
        <strain evidence="1">Hd-rR</strain>
    </source>
</reference>
<name>A0A3B3IKT0_ORYLA</name>
<sequence length="76" mass="8594">MDLYISDSVTDLFLQVSNGFRLKEKVGLIWLCSKHLVKTDFSKTGQTVRLKPAGVLKAFDYHISSKCLFVRCAINV</sequence>
<protein>
    <submittedName>
        <fullName evidence="1">Uncharacterized protein</fullName>
    </submittedName>
</protein>
<accession>A0A3B3IKT0</accession>
<evidence type="ECO:0000313" key="2">
    <source>
        <dbReference type="Proteomes" id="UP000001038"/>
    </source>
</evidence>
<keyword evidence="2" id="KW-1185">Reference proteome</keyword>
<evidence type="ECO:0000313" key="1">
    <source>
        <dbReference type="Ensembl" id="ENSORLP00000044434.1"/>
    </source>
</evidence>
<proteinExistence type="predicted"/>
<reference evidence="1 2" key="1">
    <citation type="journal article" date="2007" name="Nature">
        <title>The medaka draft genome and insights into vertebrate genome evolution.</title>
        <authorList>
            <person name="Kasahara M."/>
            <person name="Naruse K."/>
            <person name="Sasaki S."/>
            <person name="Nakatani Y."/>
            <person name="Qu W."/>
            <person name="Ahsan B."/>
            <person name="Yamada T."/>
            <person name="Nagayasu Y."/>
            <person name="Doi K."/>
            <person name="Kasai Y."/>
            <person name="Jindo T."/>
            <person name="Kobayashi D."/>
            <person name="Shimada A."/>
            <person name="Toyoda A."/>
            <person name="Kuroki Y."/>
            <person name="Fujiyama A."/>
            <person name="Sasaki T."/>
            <person name="Shimizu A."/>
            <person name="Asakawa S."/>
            <person name="Shimizu N."/>
            <person name="Hashimoto S."/>
            <person name="Yang J."/>
            <person name="Lee Y."/>
            <person name="Matsushima K."/>
            <person name="Sugano S."/>
            <person name="Sakaizumi M."/>
            <person name="Narita T."/>
            <person name="Ohishi K."/>
            <person name="Haga S."/>
            <person name="Ohta F."/>
            <person name="Nomoto H."/>
            <person name="Nogata K."/>
            <person name="Morishita T."/>
            <person name="Endo T."/>
            <person name="Shin-I T."/>
            <person name="Takeda H."/>
            <person name="Morishita S."/>
            <person name="Kohara Y."/>
        </authorList>
    </citation>
    <scope>NUCLEOTIDE SEQUENCE [LARGE SCALE GENOMIC DNA]</scope>
    <source>
        <strain evidence="1 2">Hd-rR</strain>
    </source>
</reference>
<dbReference type="Ensembl" id="ENSORLT00000033560.1">
    <property type="protein sequence ID" value="ENSORLP00000044434.1"/>
    <property type="gene ID" value="ENSORLG00000021870.1"/>
</dbReference>
<organism evidence="1 2">
    <name type="scientific">Oryzias latipes</name>
    <name type="common">Japanese rice fish</name>
    <name type="synonym">Japanese killifish</name>
    <dbReference type="NCBI Taxonomy" id="8090"/>
    <lineage>
        <taxon>Eukaryota</taxon>
        <taxon>Metazoa</taxon>
        <taxon>Chordata</taxon>
        <taxon>Craniata</taxon>
        <taxon>Vertebrata</taxon>
        <taxon>Euteleostomi</taxon>
        <taxon>Actinopterygii</taxon>
        <taxon>Neopterygii</taxon>
        <taxon>Teleostei</taxon>
        <taxon>Neoteleostei</taxon>
        <taxon>Acanthomorphata</taxon>
        <taxon>Ovalentaria</taxon>
        <taxon>Atherinomorphae</taxon>
        <taxon>Beloniformes</taxon>
        <taxon>Adrianichthyidae</taxon>
        <taxon>Oryziinae</taxon>
        <taxon>Oryzias</taxon>
    </lineage>
</organism>
<dbReference type="InParanoid" id="A0A3B3IKT0"/>
<dbReference type="Proteomes" id="UP000001038">
    <property type="component" value="Chromosome 16"/>
</dbReference>
<reference evidence="1" key="2">
    <citation type="submission" date="2025-08" db="UniProtKB">
        <authorList>
            <consortium name="Ensembl"/>
        </authorList>
    </citation>
    <scope>IDENTIFICATION</scope>
    <source>
        <strain evidence="1">Hd-rR</strain>
    </source>
</reference>